<accession>A0A7W2EIX5</accession>
<organism evidence="2 3">
    <name type="scientific">Rugamonas fusca</name>
    <dbReference type="NCBI Taxonomy" id="2758568"/>
    <lineage>
        <taxon>Bacteria</taxon>
        <taxon>Pseudomonadati</taxon>
        <taxon>Pseudomonadota</taxon>
        <taxon>Betaproteobacteria</taxon>
        <taxon>Burkholderiales</taxon>
        <taxon>Oxalobacteraceae</taxon>
        <taxon>Telluria group</taxon>
        <taxon>Rugamonas</taxon>
    </lineage>
</organism>
<gene>
    <name evidence="2" type="ORF">H3H36_15480</name>
</gene>
<dbReference type="InterPro" id="IPR025737">
    <property type="entry name" value="FApF"/>
</dbReference>
<feature type="signal peptide" evidence="1">
    <location>
        <begin position="1"/>
        <end position="25"/>
    </location>
</feature>
<protein>
    <submittedName>
        <fullName evidence="2">Transporter</fullName>
    </submittedName>
</protein>
<keyword evidence="1" id="KW-0732">Signal</keyword>
<dbReference type="Pfam" id="PF13557">
    <property type="entry name" value="Phenol_MetA_deg"/>
    <property type="match status" value="1"/>
</dbReference>
<dbReference type="AlphaFoldDB" id="A0A7W2EIX5"/>
<evidence type="ECO:0000313" key="2">
    <source>
        <dbReference type="EMBL" id="MBA5606758.1"/>
    </source>
</evidence>
<dbReference type="RefSeq" id="WP_182218982.1">
    <property type="nucleotide sequence ID" value="NZ_JACEZS010000012.1"/>
</dbReference>
<dbReference type="Proteomes" id="UP000566711">
    <property type="component" value="Unassembled WGS sequence"/>
</dbReference>
<reference evidence="2 3" key="1">
    <citation type="submission" date="2020-07" db="EMBL/GenBank/DDBJ databases">
        <title>Novel species isolated from subtropical streams in China.</title>
        <authorList>
            <person name="Lu H."/>
        </authorList>
    </citation>
    <scope>NUCLEOTIDE SEQUENCE [LARGE SCALE GENOMIC DNA]</scope>
    <source>
        <strain evidence="2 3">FT3S</strain>
    </source>
</reference>
<proteinExistence type="predicted"/>
<sequence length="365" mass="38865">MNKFKKTVACSAFAGATLAATSAIAAEAFEPRYNLAGSLGGEMFAPPDQTGWAAGIAFTQVDISKVTGDDGRALTQPIPGGVVPLPAPTPSALYPGYGANTAHFDATGPMTRADLALGYITTDRYGGGRLAFVLDLPYAKKKHVIGVRADTPQLRWNPAVPEVVQWAVQAQFNQQYQGAPAAQAADFSGETTGIGDLELQAAWLYNREHINVLAGASVVLPTGRYDTSPGPHIGVGNFYTLRPALQIAWLPTPQIGLASKFSVGLNTRNKDNQLRSGNWVSMEAAAGYKTAIGVIGVHGIYLRQYQDDDNNPFGASRARSNDAGAFFTTKVPGIDAALTVQYMTSTSSRNIKHGNFTQLRLIKLF</sequence>
<keyword evidence="3" id="KW-1185">Reference proteome</keyword>
<dbReference type="EMBL" id="JACEZS010000012">
    <property type="protein sequence ID" value="MBA5606758.1"/>
    <property type="molecule type" value="Genomic_DNA"/>
</dbReference>
<comment type="caution">
    <text evidence="2">The sequence shown here is derived from an EMBL/GenBank/DDBJ whole genome shotgun (WGS) entry which is preliminary data.</text>
</comment>
<evidence type="ECO:0000313" key="3">
    <source>
        <dbReference type="Proteomes" id="UP000566711"/>
    </source>
</evidence>
<feature type="chain" id="PRO_5031417637" evidence="1">
    <location>
        <begin position="26"/>
        <end position="365"/>
    </location>
</feature>
<name>A0A7W2EIX5_9BURK</name>
<evidence type="ECO:0000256" key="1">
    <source>
        <dbReference type="SAM" id="SignalP"/>
    </source>
</evidence>